<name>A0A2H0C133_9BACT</name>
<feature type="domain" description="Fibronectin type-III" evidence="3">
    <location>
        <begin position="1146"/>
        <end position="1240"/>
    </location>
</feature>
<feature type="transmembrane region" description="Helical" evidence="2">
    <location>
        <begin position="1294"/>
        <end position="1315"/>
    </location>
</feature>
<dbReference type="SMART" id="SM00710">
    <property type="entry name" value="PbH1"/>
    <property type="match status" value="10"/>
</dbReference>
<keyword evidence="2" id="KW-0812">Transmembrane</keyword>
<comment type="caution">
    <text evidence="4">The sequence shown here is derived from an EMBL/GenBank/DDBJ whole genome shotgun (WGS) entry which is preliminary data.</text>
</comment>
<evidence type="ECO:0000259" key="3">
    <source>
        <dbReference type="PROSITE" id="PS50853"/>
    </source>
</evidence>
<dbReference type="CDD" id="cd00063">
    <property type="entry name" value="FN3"/>
    <property type="match status" value="1"/>
</dbReference>
<dbReference type="InterPro" id="IPR013783">
    <property type="entry name" value="Ig-like_fold"/>
</dbReference>
<feature type="non-terminal residue" evidence="4">
    <location>
        <position position="1"/>
    </location>
</feature>
<feature type="compositionally biased region" description="Polar residues" evidence="1">
    <location>
        <begin position="925"/>
        <end position="943"/>
    </location>
</feature>
<evidence type="ECO:0000313" key="5">
    <source>
        <dbReference type="Proteomes" id="UP000229699"/>
    </source>
</evidence>
<dbReference type="EMBL" id="PCTC01000030">
    <property type="protein sequence ID" value="PIP63627.1"/>
    <property type="molecule type" value="Genomic_DNA"/>
</dbReference>
<evidence type="ECO:0000256" key="1">
    <source>
        <dbReference type="SAM" id="MobiDB-lite"/>
    </source>
</evidence>
<dbReference type="InterPro" id="IPR036116">
    <property type="entry name" value="FN3_sf"/>
</dbReference>
<sequence length="1322" mass="138277">PTEEPTAIPTLEPTSVPTVTPEPIPPQAPSQWTFEKVELNKEYIAPQNSEVKLTFTKLPDPVGNIKIEEITLTEDQIKQTGSLSNKAYDITSDMKDGDFSYNLSLPIPESSKDKSVEVKFAEELSNIGSAEKVDNTLTKTDTSVSVVSLDHMTIFVVTLSPGTDCTGGVYASGVCYSTIQEAIDNSSTVDGDTINVAAGTYVENVNVTKDLTLQGVSGTNLQGQITISHDGVTVDGFNITNQNVGYGIISTDVSSIQITNNTIHDIGTNLSSGSAQAIGIISNLVDVSNITINGNTISNIGNTSMLHAGSAGSSAKGVYLGNSGGSMMISSVTISNNTMSNIYASTANWIGGPLYGGGAGAYGILVNHKTTGLQITNNSISSLEGLWAHAIGLEKDTPSAVLSGNTINSLVDHKTPTDAFAIYFESNASKNTVSLNGVVLGDTNNVVVDDEWAEYANNPVISVSGNDYIFGVNAFASIQNGISAVSDGGTVNVAAGTYSENLTIEKSLSLIGLGVLAVQGAGASAPTVDGGVSTNPATITVNSNSSPITVTIRNFNIVNGQSGIDILQKAAMTIDKNNVNGYYKNGITFGPISKSGSGDVSGIISNNIVTGAGPITTIAQNGIQISEANTATITNNQILDHVYTGGSGACSGDGSTSLNKATFYNDCWLATGLLLYQHGSGVTISINTINSNQLGVDVSGTNSATFNNNSITDSKLYSFHGDVVSIDATNNYWGSANPAFASITSGDVSYDPWWLDSAMTLPSTLIAVFDGIHTTLEGLNIANNIDTCSTHPNTCTNLYFEKSISGVKIGRITFTATLDLTSDATQTFLQSLGTYMEANQGSMKFDARTQDEMKTAGAEIRMYGTDELGYTDDTAPIIVKDDEGNILSIEDANYPELTDISYSSDDGGTLTFSTNHFTQFDLPDQDQTTPDAGGNATLSNDTPQVVVTDPDLALDLSIADGTDNPTIDVSAFITDGTGTIPKIDINSDDPDNADVQIPATKVTGPADWNGVIAAPTIKTVDLPVVSGETKTLGLGIEIGFSDAQLSFDNAVKITLPGQAGKRAGYSRPETEFTEITATCGENSQTWADNNLGVDGECKIDVGLDLVIWTKHFTKFAAYTQTTNSTSSSSSSSTSSNPSAPVCNDQKPGNAPFGLTAVAGLNSVTLTWNKASDPVSYYLMTFGTSPGSQIYGNPNIGNKDTTTYTVSGLSGGTTYYFKVRAGNGCMPGDFSNEASAAPSGGFIEGVPAGFEAGVLGEATKSAELTEELTGEPTPTTTVINAGLVKGIQSIAKNKFWKYILPVVLLILLTAVIFYFYKRRGMSS</sequence>
<dbReference type="Gene3D" id="2.60.40.10">
    <property type="entry name" value="Immunoglobulins"/>
    <property type="match status" value="1"/>
</dbReference>
<dbReference type="Gene3D" id="2.160.20.10">
    <property type="entry name" value="Single-stranded right-handed beta-helix, Pectin lyase-like"/>
    <property type="match status" value="2"/>
</dbReference>
<organism evidence="4 5">
    <name type="scientific">Candidatus Roizmanbacteria bacterium CG22_combo_CG10-13_8_21_14_all_34_12</name>
    <dbReference type="NCBI Taxonomy" id="1974860"/>
    <lineage>
        <taxon>Bacteria</taxon>
        <taxon>Candidatus Roizmaniibacteriota</taxon>
    </lineage>
</organism>
<accession>A0A2H0C133</accession>
<feature type="compositionally biased region" description="Low complexity" evidence="1">
    <location>
        <begin position="9"/>
        <end position="19"/>
    </location>
</feature>
<evidence type="ECO:0000313" key="4">
    <source>
        <dbReference type="EMBL" id="PIP63627.1"/>
    </source>
</evidence>
<dbReference type="SUPFAM" id="SSF51126">
    <property type="entry name" value="Pectin lyase-like"/>
    <property type="match status" value="2"/>
</dbReference>
<feature type="region of interest" description="Disordered" evidence="1">
    <location>
        <begin position="920"/>
        <end position="943"/>
    </location>
</feature>
<dbReference type="InterPro" id="IPR003961">
    <property type="entry name" value="FN3_dom"/>
</dbReference>
<keyword evidence="2" id="KW-0472">Membrane</keyword>
<dbReference type="InterPro" id="IPR011050">
    <property type="entry name" value="Pectin_lyase_fold/virulence"/>
</dbReference>
<keyword evidence="2" id="KW-1133">Transmembrane helix</keyword>
<dbReference type="SUPFAM" id="SSF49265">
    <property type="entry name" value="Fibronectin type III"/>
    <property type="match status" value="1"/>
</dbReference>
<feature type="region of interest" description="Disordered" evidence="1">
    <location>
        <begin position="1"/>
        <end position="29"/>
    </location>
</feature>
<dbReference type="Proteomes" id="UP000229699">
    <property type="component" value="Unassembled WGS sequence"/>
</dbReference>
<dbReference type="InterPro" id="IPR012334">
    <property type="entry name" value="Pectin_lyas_fold"/>
</dbReference>
<evidence type="ECO:0000256" key="2">
    <source>
        <dbReference type="SAM" id="Phobius"/>
    </source>
</evidence>
<feature type="region of interest" description="Disordered" evidence="1">
    <location>
        <begin position="1122"/>
        <end position="1146"/>
    </location>
</feature>
<dbReference type="SMART" id="SM00060">
    <property type="entry name" value="FN3"/>
    <property type="match status" value="1"/>
</dbReference>
<gene>
    <name evidence="4" type="ORF">COW97_01470</name>
</gene>
<dbReference type="Pfam" id="PF00041">
    <property type="entry name" value="fn3"/>
    <property type="match status" value="1"/>
</dbReference>
<feature type="compositionally biased region" description="Low complexity" evidence="1">
    <location>
        <begin position="1122"/>
        <end position="1136"/>
    </location>
</feature>
<dbReference type="InterPro" id="IPR006626">
    <property type="entry name" value="PbH1"/>
</dbReference>
<protein>
    <recommendedName>
        <fullName evidence="3">Fibronectin type-III domain-containing protein</fullName>
    </recommendedName>
</protein>
<reference evidence="4 5" key="1">
    <citation type="submission" date="2017-09" db="EMBL/GenBank/DDBJ databases">
        <title>Depth-based differentiation of microbial function through sediment-hosted aquifers and enrichment of novel symbionts in the deep terrestrial subsurface.</title>
        <authorList>
            <person name="Probst A.J."/>
            <person name="Ladd B."/>
            <person name="Jarett J.K."/>
            <person name="Geller-Mcgrath D.E."/>
            <person name="Sieber C.M."/>
            <person name="Emerson J.B."/>
            <person name="Anantharaman K."/>
            <person name="Thomas B.C."/>
            <person name="Malmstrom R."/>
            <person name="Stieglmeier M."/>
            <person name="Klingl A."/>
            <person name="Woyke T."/>
            <person name="Ryan C.M."/>
            <person name="Banfield J.F."/>
        </authorList>
    </citation>
    <scope>NUCLEOTIDE SEQUENCE [LARGE SCALE GENOMIC DNA]</scope>
    <source>
        <strain evidence="4">CG22_combo_CG10-13_8_21_14_all_34_12</strain>
    </source>
</reference>
<dbReference type="PROSITE" id="PS50853">
    <property type="entry name" value="FN3"/>
    <property type="match status" value="1"/>
</dbReference>
<proteinExistence type="predicted"/>